<gene>
    <name evidence="1" type="ORF">g.7002</name>
</gene>
<dbReference type="EMBL" id="GECU01000619">
    <property type="protein sequence ID" value="JAT07088.1"/>
    <property type="molecule type" value="Transcribed_RNA"/>
</dbReference>
<dbReference type="AlphaFoldDB" id="A0A1B6K6K8"/>
<accession>A0A1B6K6K8</accession>
<protein>
    <submittedName>
        <fullName evidence="1">Uncharacterized protein</fullName>
    </submittedName>
</protein>
<proteinExistence type="predicted"/>
<evidence type="ECO:0000313" key="1">
    <source>
        <dbReference type="EMBL" id="JAT07088.1"/>
    </source>
</evidence>
<organism evidence="1">
    <name type="scientific">Homalodisca liturata</name>
    <dbReference type="NCBI Taxonomy" id="320908"/>
    <lineage>
        <taxon>Eukaryota</taxon>
        <taxon>Metazoa</taxon>
        <taxon>Ecdysozoa</taxon>
        <taxon>Arthropoda</taxon>
        <taxon>Hexapoda</taxon>
        <taxon>Insecta</taxon>
        <taxon>Pterygota</taxon>
        <taxon>Neoptera</taxon>
        <taxon>Paraneoptera</taxon>
        <taxon>Hemiptera</taxon>
        <taxon>Auchenorrhyncha</taxon>
        <taxon>Membracoidea</taxon>
        <taxon>Cicadellidae</taxon>
        <taxon>Cicadellinae</taxon>
        <taxon>Proconiini</taxon>
        <taxon>Homalodisca</taxon>
    </lineage>
</organism>
<reference evidence="1" key="1">
    <citation type="submission" date="2015-11" db="EMBL/GenBank/DDBJ databases">
        <title>De novo transcriptome assembly of four potential Pierce s Disease insect vectors from Arizona vineyards.</title>
        <authorList>
            <person name="Tassone E.E."/>
        </authorList>
    </citation>
    <scope>NUCLEOTIDE SEQUENCE</scope>
</reference>
<name>A0A1B6K6K8_9HEMI</name>
<sequence length="200" mass="23230">MEATLYIFLVTSVAVSRCQFNLGLCRPHLVQGIFDDSVTLKDLVLDGDYTVMYTSGLKQYDNVACARMGYTWHNSSGTSEYYVYIDTGETEELHVYKTDELRPGIITMHLKKSGSSKQFIVYREHGILLIYWCLNKDNDNFNNNIWVIAAKTSLVKLWKTKKAVLQMLYHDDYRHLIDKDTDDSREEAVRFLELPLCEEM</sequence>